<dbReference type="Proteomes" id="UP001498398">
    <property type="component" value="Unassembled WGS sequence"/>
</dbReference>
<evidence type="ECO:0000256" key="8">
    <source>
        <dbReference type="ARBA" id="ARBA00022989"/>
    </source>
</evidence>
<dbReference type="PRINTS" id="PR00463">
    <property type="entry name" value="EP450I"/>
</dbReference>
<sequence length="119" mass="13453">MAQNPDVQRKAQEEIDAVVGPEQLPTLSGRGRLPYVEAVIKEVLRWRPAVPLGIPRRVGSDDMYEGYRIPSDSIIISNVWAISRDVNPKYPASEFIPERFLDENPLVDPASYVFGFGRR</sequence>
<protein>
    <recommendedName>
        <fullName evidence="16">Cytochrome P450</fullName>
    </recommendedName>
</protein>
<keyword evidence="6" id="KW-0812">Transmembrane</keyword>
<evidence type="ECO:0000313" key="14">
    <source>
        <dbReference type="EMBL" id="KAK7441011.1"/>
    </source>
</evidence>
<dbReference type="InterPro" id="IPR002401">
    <property type="entry name" value="Cyt_P450_E_grp-I"/>
</dbReference>
<dbReference type="PANTHER" id="PTHR46300">
    <property type="entry name" value="P450, PUTATIVE (EUROFUNG)-RELATED-RELATED"/>
    <property type="match status" value="1"/>
</dbReference>
<dbReference type="EMBL" id="JBANRG010000065">
    <property type="protein sequence ID" value="KAK7441011.1"/>
    <property type="molecule type" value="Genomic_DNA"/>
</dbReference>
<dbReference type="Pfam" id="PF00067">
    <property type="entry name" value="p450"/>
    <property type="match status" value="1"/>
</dbReference>
<comment type="caution">
    <text evidence="14">The sequence shown here is derived from an EMBL/GenBank/DDBJ whole genome shotgun (WGS) entry which is preliminary data.</text>
</comment>
<proteinExistence type="inferred from homology"/>
<evidence type="ECO:0000256" key="6">
    <source>
        <dbReference type="ARBA" id="ARBA00022692"/>
    </source>
</evidence>
<evidence type="ECO:0000256" key="2">
    <source>
        <dbReference type="ARBA" id="ARBA00004167"/>
    </source>
</evidence>
<keyword evidence="8" id="KW-1133">Transmembrane helix</keyword>
<keyword evidence="10" id="KW-0408">Iron</keyword>
<evidence type="ECO:0000256" key="4">
    <source>
        <dbReference type="ARBA" id="ARBA00010617"/>
    </source>
</evidence>
<evidence type="ECO:0008006" key="16">
    <source>
        <dbReference type="Google" id="ProtNLM"/>
    </source>
</evidence>
<dbReference type="SUPFAM" id="SSF48264">
    <property type="entry name" value="Cytochrome P450"/>
    <property type="match status" value="1"/>
</dbReference>
<comment type="subcellular location">
    <subcellularLocation>
        <location evidence="2">Membrane</location>
        <topology evidence="2">Single-pass membrane protein</topology>
    </subcellularLocation>
</comment>
<dbReference type="PANTHER" id="PTHR46300:SF2">
    <property type="entry name" value="CYTOCHROME P450 MONOOXYGENASE ALNH-RELATED"/>
    <property type="match status" value="1"/>
</dbReference>
<keyword evidence="7" id="KW-0479">Metal-binding</keyword>
<keyword evidence="11" id="KW-0503">Monooxygenase</keyword>
<keyword evidence="13" id="KW-0325">Glycoprotein</keyword>
<reference evidence="14 15" key="1">
    <citation type="submission" date="2024-01" db="EMBL/GenBank/DDBJ databases">
        <title>A draft genome for the cacao thread blight pathogen Marasmiellus scandens.</title>
        <authorList>
            <person name="Baruah I.K."/>
            <person name="Leung J."/>
            <person name="Bukari Y."/>
            <person name="Amoako-Attah I."/>
            <person name="Meinhardt L.W."/>
            <person name="Bailey B.A."/>
            <person name="Cohen S.P."/>
        </authorList>
    </citation>
    <scope>NUCLEOTIDE SEQUENCE [LARGE SCALE GENOMIC DNA]</scope>
    <source>
        <strain evidence="14 15">GH-19</strain>
    </source>
</reference>
<evidence type="ECO:0000256" key="9">
    <source>
        <dbReference type="ARBA" id="ARBA00023002"/>
    </source>
</evidence>
<keyword evidence="5" id="KW-0349">Heme</keyword>
<name>A0ABR1ITW8_9AGAR</name>
<dbReference type="PRINTS" id="PR00385">
    <property type="entry name" value="P450"/>
</dbReference>
<evidence type="ECO:0000313" key="15">
    <source>
        <dbReference type="Proteomes" id="UP001498398"/>
    </source>
</evidence>
<organism evidence="14 15">
    <name type="scientific">Marasmiellus scandens</name>
    <dbReference type="NCBI Taxonomy" id="2682957"/>
    <lineage>
        <taxon>Eukaryota</taxon>
        <taxon>Fungi</taxon>
        <taxon>Dikarya</taxon>
        <taxon>Basidiomycota</taxon>
        <taxon>Agaricomycotina</taxon>
        <taxon>Agaricomycetes</taxon>
        <taxon>Agaricomycetidae</taxon>
        <taxon>Agaricales</taxon>
        <taxon>Marasmiineae</taxon>
        <taxon>Omphalotaceae</taxon>
        <taxon>Marasmiellus</taxon>
    </lineage>
</organism>
<gene>
    <name evidence="14" type="ORF">VKT23_016792</name>
</gene>
<dbReference type="Gene3D" id="1.10.630.10">
    <property type="entry name" value="Cytochrome P450"/>
    <property type="match status" value="1"/>
</dbReference>
<accession>A0ABR1ITW8</accession>
<comment type="cofactor">
    <cofactor evidence="1">
        <name>heme</name>
        <dbReference type="ChEBI" id="CHEBI:30413"/>
    </cofactor>
</comment>
<evidence type="ECO:0000256" key="12">
    <source>
        <dbReference type="ARBA" id="ARBA00023136"/>
    </source>
</evidence>
<keyword evidence="15" id="KW-1185">Reference proteome</keyword>
<keyword evidence="12" id="KW-0472">Membrane</keyword>
<dbReference type="InterPro" id="IPR001128">
    <property type="entry name" value="Cyt_P450"/>
</dbReference>
<keyword evidence="9" id="KW-0560">Oxidoreductase</keyword>
<dbReference type="InterPro" id="IPR036396">
    <property type="entry name" value="Cyt_P450_sf"/>
</dbReference>
<dbReference type="InterPro" id="IPR050364">
    <property type="entry name" value="Cytochrome_P450_fung"/>
</dbReference>
<comment type="similarity">
    <text evidence="4">Belongs to the cytochrome P450 family.</text>
</comment>
<evidence type="ECO:0000256" key="11">
    <source>
        <dbReference type="ARBA" id="ARBA00023033"/>
    </source>
</evidence>
<evidence type="ECO:0000256" key="5">
    <source>
        <dbReference type="ARBA" id="ARBA00022617"/>
    </source>
</evidence>
<evidence type="ECO:0000256" key="7">
    <source>
        <dbReference type="ARBA" id="ARBA00022723"/>
    </source>
</evidence>
<evidence type="ECO:0000256" key="1">
    <source>
        <dbReference type="ARBA" id="ARBA00001971"/>
    </source>
</evidence>
<evidence type="ECO:0000256" key="3">
    <source>
        <dbReference type="ARBA" id="ARBA00005179"/>
    </source>
</evidence>
<evidence type="ECO:0000256" key="10">
    <source>
        <dbReference type="ARBA" id="ARBA00023004"/>
    </source>
</evidence>
<evidence type="ECO:0000256" key="13">
    <source>
        <dbReference type="ARBA" id="ARBA00023180"/>
    </source>
</evidence>
<comment type="pathway">
    <text evidence="3">Secondary metabolite biosynthesis.</text>
</comment>